<protein>
    <submittedName>
        <fullName evidence="4">Adenylyl cyclase-associated protein</fullName>
    </submittedName>
</protein>
<dbReference type="InterPro" id="IPR017901">
    <property type="entry name" value="C-CAP_CF_C-like"/>
</dbReference>
<dbReference type="InterPro" id="IPR016098">
    <property type="entry name" value="CAP/MinC_C"/>
</dbReference>
<dbReference type="InterPro" id="IPR013912">
    <property type="entry name" value="Adenylate_cyclase-assoc_CAP_C"/>
</dbReference>
<sequence length="412" mass="45004">LTAVSITQAVEVLKGFQEQRKFLLITTRATKPDLPVYQNLLKPINEVLMAVGELKDSNRPDPMYTQLSAVADGIMMLAWVTVDNRPYKHVDDCLGSAQFFGNRVLKEQKDKHDKLPPCHPRSFYQVFRDLATYIRQYFPSGITWNARGEPAQDVAKSLSAPPAPTSASSVLDIKAEPAPATAPSGGFDAVFSELNKGAAVTQGLRKVDRSEMTHKNPSLRAASTVGDKEAATRAKSPAPGKKPKPESMRVKKPAKKELEGNKWTVENFDKEPQPVEIEVSLAQSVLISRCNNTTVIIQGKANQVTVENSSRLSLVVDTLVSTVDVVKAQNFALQVIGTIPAVMLDQVDGAQIYFSKESTGTKLFTSKSDGINLNIMSDPDDDYREVPLPSQICSYYDEANGDLVSEIVAHAG</sequence>
<dbReference type="SMART" id="SM00673">
    <property type="entry name" value="CARP"/>
    <property type="match status" value="2"/>
</dbReference>
<evidence type="ECO:0000256" key="2">
    <source>
        <dbReference type="SAM" id="MobiDB-lite"/>
    </source>
</evidence>
<dbReference type="GO" id="GO:0007015">
    <property type="term" value="P:actin filament organization"/>
    <property type="evidence" value="ECO:0007669"/>
    <property type="project" value="TreeGrafter"/>
</dbReference>
<gene>
    <name evidence="4" type="ORF">TCAP_06623</name>
</gene>
<reference evidence="4 5" key="1">
    <citation type="submission" date="2017-08" db="EMBL/GenBank/DDBJ databases">
        <title>Harnessing the power of phylogenomics to disentangle the directionality and signatures of interkingdom host jumping in the parasitic fungal genus Tolypocladium.</title>
        <authorList>
            <person name="Quandt C.A."/>
            <person name="Patterson W."/>
            <person name="Spatafora J.W."/>
        </authorList>
    </citation>
    <scope>NUCLEOTIDE SEQUENCE [LARGE SCALE GENOMIC DNA]</scope>
    <source>
        <strain evidence="4 5">CBS 113982</strain>
    </source>
</reference>
<dbReference type="PANTHER" id="PTHR10652:SF0">
    <property type="entry name" value="ADENYLYL CYCLASE-ASSOCIATED PROTEIN"/>
    <property type="match status" value="1"/>
</dbReference>
<evidence type="ECO:0000256" key="1">
    <source>
        <dbReference type="ARBA" id="ARBA00007659"/>
    </source>
</evidence>
<dbReference type="EMBL" id="NRSZ01001098">
    <property type="protein sequence ID" value="PNY23428.1"/>
    <property type="molecule type" value="Genomic_DNA"/>
</dbReference>
<dbReference type="GO" id="GO:0019933">
    <property type="term" value="P:cAMP-mediated signaling"/>
    <property type="evidence" value="ECO:0007669"/>
    <property type="project" value="TreeGrafter"/>
</dbReference>
<dbReference type="AlphaFoldDB" id="A0A2K3Q7C1"/>
<evidence type="ECO:0000259" key="3">
    <source>
        <dbReference type="PROSITE" id="PS51329"/>
    </source>
</evidence>
<dbReference type="PANTHER" id="PTHR10652">
    <property type="entry name" value="ADENYLYL CYCLASE-ASSOCIATED PROTEIN"/>
    <property type="match status" value="1"/>
</dbReference>
<proteinExistence type="inferred from homology"/>
<dbReference type="STRING" id="45235.A0A2K3Q7C1"/>
<dbReference type="PROSITE" id="PS51329">
    <property type="entry name" value="C_CAP_COFACTOR_C"/>
    <property type="match status" value="1"/>
</dbReference>
<organism evidence="4 5">
    <name type="scientific">Tolypocladium capitatum</name>
    <dbReference type="NCBI Taxonomy" id="45235"/>
    <lineage>
        <taxon>Eukaryota</taxon>
        <taxon>Fungi</taxon>
        <taxon>Dikarya</taxon>
        <taxon>Ascomycota</taxon>
        <taxon>Pezizomycotina</taxon>
        <taxon>Sordariomycetes</taxon>
        <taxon>Hypocreomycetidae</taxon>
        <taxon>Hypocreales</taxon>
        <taxon>Ophiocordycipitaceae</taxon>
        <taxon>Tolypocladium</taxon>
    </lineage>
</organism>
<dbReference type="InterPro" id="IPR036223">
    <property type="entry name" value="CAP_C_sf"/>
</dbReference>
<dbReference type="GO" id="GO:0008179">
    <property type="term" value="F:adenylate cyclase binding"/>
    <property type="evidence" value="ECO:0007669"/>
    <property type="project" value="TreeGrafter"/>
</dbReference>
<dbReference type="InterPro" id="IPR001837">
    <property type="entry name" value="Adenylate_cyclase-assoc_CAP"/>
</dbReference>
<dbReference type="InterPro" id="IPR053950">
    <property type="entry name" value="CAP_N"/>
</dbReference>
<accession>A0A2K3Q7C1</accession>
<dbReference type="InterPro" id="IPR006599">
    <property type="entry name" value="CARP_motif"/>
</dbReference>
<dbReference type="Gene3D" id="1.25.40.330">
    <property type="entry name" value="Adenylate cyclase-associated CAP, N-terminal domain"/>
    <property type="match status" value="1"/>
</dbReference>
<dbReference type="OrthoDB" id="77251at2759"/>
<name>A0A2K3Q7C1_9HYPO</name>
<evidence type="ECO:0000313" key="4">
    <source>
        <dbReference type="EMBL" id="PNY23428.1"/>
    </source>
</evidence>
<dbReference type="Proteomes" id="UP000236621">
    <property type="component" value="Unassembled WGS sequence"/>
</dbReference>
<feature type="non-terminal residue" evidence="4">
    <location>
        <position position="1"/>
    </location>
</feature>
<feature type="domain" description="C-CAP/cofactor C-like" evidence="3">
    <location>
        <begin position="253"/>
        <end position="388"/>
    </location>
</feature>
<dbReference type="GO" id="GO:0003779">
    <property type="term" value="F:actin binding"/>
    <property type="evidence" value="ECO:0007669"/>
    <property type="project" value="InterPro"/>
</dbReference>
<feature type="compositionally biased region" description="Basic and acidic residues" evidence="2">
    <location>
        <begin position="243"/>
        <end position="258"/>
    </location>
</feature>
<dbReference type="GO" id="GO:0005737">
    <property type="term" value="C:cytoplasm"/>
    <property type="evidence" value="ECO:0007669"/>
    <property type="project" value="TreeGrafter"/>
</dbReference>
<dbReference type="SUPFAM" id="SSF69340">
    <property type="entry name" value="C-terminal domain of adenylylcyclase associated protein"/>
    <property type="match status" value="1"/>
</dbReference>
<feature type="region of interest" description="Disordered" evidence="2">
    <location>
        <begin position="210"/>
        <end position="258"/>
    </location>
</feature>
<keyword evidence="5" id="KW-1185">Reference proteome</keyword>
<dbReference type="Pfam" id="PF21938">
    <property type="entry name" value="CAP_N"/>
    <property type="match status" value="1"/>
</dbReference>
<dbReference type="SUPFAM" id="SSF101278">
    <property type="entry name" value="N-terminal domain of adenylylcyclase associated protein, CAP"/>
    <property type="match status" value="1"/>
</dbReference>
<dbReference type="Pfam" id="PF08603">
    <property type="entry name" value="CAP_C"/>
    <property type="match status" value="1"/>
</dbReference>
<comment type="caution">
    <text evidence="4">The sequence shown here is derived from an EMBL/GenBank/DDBJ whole genome shotgun (WGS) entry which is preliminary data.</text>
</comment>
<dbReference type="FunFam" id="2.160.20.70:FF:000008">
    <property type="entry name" value="Adenylyl cyclase-associated protein"/>
    <property type="match status" value="1"/>
</dbReference>
<dbReference type="Gene3D" id="2.160.20.70">
    <property type="match status" value="1"/>
</dbReference>
<dbReference type="InterPro" id="IPR036222">
    <property type="entry name" value="CAP_N_sf"/>
</dbReference>
<comment type="similarity">
    <text evidence="1">Belongs to the CAP family.</text>
</comment>
<evidence type="ECO:0000313" key="5">
    <source>
        <dbReference type="Proteomes" id="UP000236621"/>
    </source>
</evidence>